<proteinExistence type="predicted"/>
<dbReference type="Gene3D" id="3.40.109.10">
    <property type="entry name" value="NADH Oxidase"/>
    <property type="match status" value="2"/>
</dbReference>
<dbReference type="NCBIfam" id="NF047509">
    <property type="entry name" value="Rv3131_FMN_oxido"/>
    <property type="match status" value="1"/>
</dbReference>
<sequence>MQPREVEVDATAVEALLAAAVAAPSIHNTQPWRFGLDPENRSIEVRLDRRRRLPMADPDARAQHLSVGAAVFNLRVAAAHLGWDPLVRLLPEADDPDLLARMRLAGRSADTPLSLRGLYDAVERRHTSRMPFTGRPVPDAIVTEMIGSARAEGAHLEVPDIPGTRRLLRLTQAAERRNVAHRDHLGEARRWVTAPGTDAAYGIPTTALGPRDASGRMPVRDFVGTVPTPWLPVLRFERHAQVAVLWTSHDRREDWVRAGQALQRVLLTATRHGLRTSMLHQAMEWPDLRAAMAGPRRHCCPQLVIRFGYGPEGGRTPRAVADAVPARVAPARG</sequence>
<accession>A0ABW9IQ48</accession>
<name>A0ABW9IQ48_STRGJ</name>
<comment type="caution">
    <text evidence="1">The sequence shown here is derived from an EMBL/GenBank/DDBJ whole genome shotgun (WGS) entry which is preliminary data.</text>
</comment>
<gene>
    <name evidence="1" type="ORF">ACKI1S_29275</name>
</gene>
<dbReference type="EMBL" id="JBJVNE010000015">
    <property type="protein sequence ID" value="MFM9650228.1"/>
    <property type="molecule type" value="Genomic_DNA"/>
</dbReference>
<evidence type="ECO:0000313" key="2">
    <source>
        <dbReference type="Proteomes" id="UP001631993"/>
    </source>
</evidence>
<dbReference type="Proteomes" id="UP001631993">
    <property type="component" value="Unassembled WGS sequence"/>
</dbReference>
<dbReference type="InterPro" id="IPR050627">
    <property type="entry name" value="Nitroreductase/BluB"/>
</dbReference>
<dbReference type="SUPFAM" id="SSF55469">
    <property type="entry name" value="FMN-dependent nitroreductase-like"/>
    <property type="match status" value="2"/>
</dbReference>
<dbReference type="RefSeq" id="WP_369277079.1">
    <property type="nucleotide sequence ID" value="NZ_JBJVMW010000039.1"/>
</dbReference>
<protein>
    <submittedName>
        <fullName evidence="1">Acg family FMN-binding oxidoreductase</fullName>
    </submittedName>
</protein>
<dbReference type="InterPro" id="IPR000415">
    <property type="entry name" value="Nitroreductase-like"/>
</dbReference>
<dbReference type="PANTHER" id="PTHR23026">
    <property type="entry name" value="NADPH NITROREDUCTASE"/>
    <property type="match status" value="1"/>
</dbReference>
<evidence type="ECO:0000313" key="1">
    <source>
        <dbReference type="EMBL" id="MFM9650228.1"/>
    </source>
</evidence>
<dbReference type="PANTHER" id="PTHR23026:SF123">
    <property type="entry name" value="NAD(P)H NITROREDUCTASE RV3131-RELATED"/>
    <property type="match status" value="1"/>
</dbReference>
<organism evidence="1 2">
    <name type="scientific">Streptomyces galilaeus</name>
    <dbReference type="NCBI Taxonomy" id="33899"/>
    <lineage>
        <taxon>Bacteria</taxon>
        <taxon>Bacillati</taxon>
        <taxon>Actinomycetota</taxon>
        <taxon>Actinomycetes</taxon>
        <taxon>Kitasatosporales</taxon>
        <taxon>Streptomycetaceae</taxon>
        <taxon>Streptomyces</taxon>
    </lineage>
</organism>
<keyword evidence="2" id="KW-1185">Reference proteome</keyword>
<reference evidence="1 2" key="1">
    <citation type="submission" date="2024-12" db="EMBL/GenBank/DDBJ databases">
        <title>Forecasting of Potato common scab and diversities of Pathogenic streptomyces spp. in china.</title>
        <authorList>
            <person name="Handique U."/>
            <person name="Wu J."/>
        </authorList>
    </citation>
    <scope>NUCLEOTIDE SEQUENCE [LARGE SCALE GENOMIC DNA]</scope>
    <source>
        <strain evidence="1 2">ZRIMU1585</strain>
    </source>
</reference>